<dbReference type="AlphaFoldDB" id="A0A3N4HVB3"/>
<name>A0A3N4HVB3_ASCIM</name>
<accession>A0A3N4HVB3</accession>
<dbReference type="Proteomes" id="UP000275078">
    <property type="component" value="Unassembled WGS sequence"/>
</dbReference>
<evidence type="ECO:0000313" key="1">
    <source>
        <dbReference type="EMBL" id="RPA77619.1"/>
    </source>
</evidence>
<proteinExistence type="predicted"/>
<organism evidence="1 2">
    <name type="scientific">Ascobolus immersus RN42</name>
    <dbReference type="NCBI Taxonomy" id="1160509"/>
    <lineage>
        <taxon>Eukaryota</taxon>
        <taxon>Fungi</taxon>
        <taxon>Dikarya</taxon>
        <taxon>Ascomycota</taxon>
        <taxon>Pezizomycotina</taxon>
        <taxon>Pezizomycetes</taxon>
        <taxon>Pezizales</taxon>
        <taxon>Ascobolaceae</taxon>
        <taxon>Ascobolus</taxon>
    </lineage>
</organism>
<keyword evidence="2" id="KW-1185">Reference proteome</keyword>
<sequence>MGANHSQPTACTTCQCPNAVKTDTDLSSSNDEDWTDVTKGIPASESYINSLSAEQIKAQPIQIMFTYNMLLLKEIEKKMTYETTTAPTERMKLRIEVGIQEFLPLLLEVRKRLHVCDIGHGITQGELDKRLDAMVPLETFTDLEDIDTNWEEERPVSFREAILIYMAYIQQVGASGILGQILRHFSYLEDIKPVARLIYNQSKSKDGKLDLRVAFPVSCGILESVYYSDFTPTELKDFGFEGTADDFSIRQHVRVITSPETDKFQADLSTEDWQERWEDAVIHIEEAMKTLEQLCGGWELTCVSSGQNSVTSI</sequence>
<dbReference type="EMBL" id="ML119723">
    <property type="protein sequence ID" value="RPA77619.1"/>
    <property type="molecule type" value="Genomic_DNA"/>
</dbReference>
<protein>
    <submittedName>
        <fullName evidence="1">Uncharacterized protein</fullName>
    </submittedName>
</protein>
<gene>
    <name evidence="1" type="ORF">BJ508DRAFT_309973</name>
</gene>
<evidence type="ECO:0000313" key="2">
    <source>
        <dbReference type="Proteomes" id="UP000275078"/>
    </source>
</evidence>
<reference evidence="1 2" key="1">
    <citation type="journal article" date="2018" name="Nat. Ecol. Evol.">
        <title>Pezizomycetes genomes reveal the molecular basis of ectomycorrhizal truffle lifestyle.</title>
        <authorList>
            <person name="Murat C."/>
            <person name="Payen T."/>
            <person name="Noel B."/>
            <person name="Kuo A."/>
            <person name="Morin E."/>
            <person name="Chen J."/>
            <person name="Kohler A."/>
            <person name="Krizsan K."/>
            <person name="Balestrini R."/>
            <person name="Da Silva C."/>
            <person name="Montanini B."/>
            <person name="Hainaut M."/>
            <person name="Levati E."/>
            <person name="Barry K.W."/>
            <person name="Belfiori B."/>
            <person name="Cichocki N."/>
            <person name="Clum A."/>
            <person name="Dockter R.B."/>
            <person name="Fauchery L."/>
            <person name="Guy J."/>
            <person name="Iotti M."/>
            <person name="Le Tacon F."/>
            <person name="Lindquist E.A."/>
            <person name="Lipzen A."/>
            <person name="Malagnac F."/>
            <person name="Mello A."/>
            <person name="Molinier V."/>
            <person name="Miyauchi S."/>
            <person name="Poulain J."/>
            <person name="Riccioni C."/>
            <person name="Rubini A."/>
            <person name="Sitrit Y."/>
            <person name="Splivallo R."/>
            <person name="Traeger S."/>
            <person name="Wang M."/>
            <person name="Zifcakova L."/>
            <person name="Wipf D."/>
            <person name="Zambonelli A."/>
            <person name="Paolocci F."/>
            <person name="Nowrousian M."/>
            <person name="Ottonello S."/>
            <person name="Baldrian P."/>
            <person name="Spatafora J.W."/>
            <person name="Henrissat B."/>
            <person name="Nagy L.G."/>
            <person name="Aury J.M."/>
            <person name="Wincker P."/>
            <person name="Grigoriev I.V."/>
            <person name="Bonfante P."/>
            <person name="Martin F.M."/>
        </authorList>
    </citation>
    <scope>NUCLEOTIDE SEQUENCE [LARGE SCALE GENOMIC DNA]</scope>
    <source>
        <strain evidence="1 2">RN42</strain>
    </source>
</reference>